<dbReference type="Proteomes" id="UP000245535">
    <property type="component" value="Unassembled WGS sequence"/>
</dbReference>
<sequence length="133" mass="15843">MHSQKIHHLDEFIDLLTDEHKQIFQFLKNLIETNLPQIEERISYNVPFYFRHKRICYIWPSSIPWGGVKTGVALGICAGIYLSNEQDLMTFEKRKEMGKVIFQSLEEVQEKQASIIELLKEAYYWDELQHNLK</sequence>
<dbReference type="Gene3D" id="3.90.1150.200">
    <property type="match status" value="1"/>
</dbReference>
<proteinExistence type="predicted"/>
<name>A0A315ZA76_SEDFL</name>
<reference evidence="2 3" key="1">
    <citation type="submission" date="2018-03" db="EMBL/GenBank/DDBJ databases">
        <title>Genomic Encyclopedia of Archaeal and Bacterial Type Strains, Phase II (KMG-II): from individual species to whole genera.</title>
        <authorList>
            <person name="Goeker M."/>
        </authorList>
    </citation>
    <scope>NUCLEOTIDE SEQUENCE [LARGE SCALE GENOMIC DNA]</scope>
    <source>
        <strain evidence="2 3">DSM 28229</strain>
    </source>
</reference>
<evidence type="ECO:0000259" key="1">
    <source>
        <dbReference type="Pfam" id="PF08818"/>
    </source>
</evidence>
<feature type="domain" description="YdhG-like" evidence="1">
    <location>
        <begin position="20"/>
        <end position="122"/>
    </location>
</feature>
<protein>
    <submittedName>
        <fullName evidence="2">Uncharacterized protein DUF1801</fullName>
    </submittedName>
</protein>
<dbReference type="RefSeq" id="WP_109618474.1">
    <property type="nucleotide sequence ID" value="NZ_QGDO01000003.1"/>
</dbReference>
<keyword evidence="3" id="KW-1185">Reference proteome</keyword>
<dbReference type="SUPFAM" id="SSF159888">
    <property type="entry name" value="YdhG-like"/>
    <property type="match status" value="1"/>
</dbReference>
<comment type="caution">
    <text evidence="2">The sequence shown here is derived from an EMBL/GenBank/DDBJ whole genome shotgun (WGS) entry which is preliminary data.</text>
</comment>
<gene>
    <name evidence="2" type="ORF">BC781_103213</name>
</gene>
<organism evidence="2 3">
    <name type="scientific">Sediminitomix flava</name>
    <dbReference type="NCBI Taxonomy" id="379075"/>
    <lineage>
        <taxon>Bacteria</taxon>
        <taxon>Pseudomonadati</taxon>
        <taxon>Bacteroidota</taxon>
        <taxon>Cytophagia</taxon>
        <taxon>Cytophagales</taxon>
        <taxon>Flammeovirgaceae</taxon>
        <taxon>Sediminitomix</taxon>
    </lineage>
</organism>
<dbReference type="OrthoDB" id="1120992at2"/>
<dbReference type="InterPro" id="IPR014922">
    <property type="entry name" value="YdhG-like"/>
</dbReference>
<dbReference type="EMBL" id="QGDO01000003">
    <property type="protein sequence ID" value="PWJ41963.1"/>
    <property type="molecule type" value="Genomic_DNA"/>
</dbReference>
<dbReference type="AlphaFoldDB" id="A0A315ZA76"/>
<evidence type="ECO:0000313" key="2">
    <source>
        <dbReference type="EMBL" id="PWJ41963.1"/>
    </source>
</evidence>
<evidence type="ECO:0000313" key="3">
    <source>
        <dbReference type="Proteomes" id="UP000245535"/>
    </source>
</evidence>
<accession>A0A315ZA76</accession>
<dbReference type="Pfam" id="PF08818">
    <property type="entry name" value="DUF1801"/>
    <property type="match status" value="1"/>
</dbReference>